<reference evidence="1 4" key="2">
    <citation type="submission" date="2023-06" db="EMBL/GenBank/DDBJ databases">
        <title>Identification and characterization of horizontal gene transfer across gut microbiota members of farm animals based on homology search.</title>
        <authorList>
            <person name="Schwarzerova J."/>
            <person name="Nykrynova M."/>
            <person name="Jureckova K."/>
            <person name="Cejkova D."/>
            <person name="Rychlik I."/>
        </authorList>
    </citation>
    <scope>NUCLEOTIDE SEQUENCE [LARGE SCALE GENOMIC DNA]</scope>
    <source>
        <strain evidence="1 4">ET340</strain>
    </source>
</reference>
<sequence>MNEMTRLIQSHDYLTPRIAGKSGVSKFKFYKYVRENGLEQVGRGIYSASENWPDELYVLHQRCPNAVFSHDEAFYYYDLTDREPLVHTFTIYSGYNSHRLTADGSCKAYTVKKELLDVGKIMVKDNCGNEIPMYDLERTICDLMRSRNSIEAQEFNSVLKAYVSRKDKDLNRLMKYAKLFRVDNVIRRYMGVLL</sequence>
<evidence type="ECO:0000313" key="3">
    <source>
        <dbReference type="Proteomes" id="UP000295184"/>
    </source>
</evidence>
<name>A0A4R1R7R6_9FIRM</name>
<dbReference type="GeneID" id="97381208"/>
<dbReference type="AlphaFoldDB" id="A0A4R1R7R6"/>
<dbReference type="EMBL" id="JAUDCL010000023">
    <property type="protein sequence ID" value="MDM8201933.1"/>
    <property type="molecule type" value="Genomic_DNA"/>
</dbReference>
<evidence type="ECO:0000313" key="4">
    <source>
        <dbReference type="Proteomes" id="UP001529380"/>
    </source>
</evidence>
<dbReference type="Proteomes" id="UP001529380">
    <property type="component" value="Unassembled WGS sequence"/>
</dbReference>
<dbReference type="STRING" id="1650663.GCA_001486665_02946"/>
<organism evidence="2 3">
    <name type="scientific">Allofournierella massiliensis</name>
    <dbReference type="NCBI Taxonomy" id="1650663"/>
    <lineage>
        <taxon>Bacteria</taxon>
        <taxon>Bacillati</taxon>
        <taxon>Bacillota</taxon>
        <taxon>Clostridia</taxon>
        <taxon>Eubacteriales</taxon>
        <taxon>Oscillospiraceae</taxon>
        <taxon>Allofournierella</taxon>
    </lineage>
</organism>
<evidence type="ECO:0000313" key="2">
    <source>
        <dbReference type="EMBL" id="TCL61372.1"/>
    </source>
</evidence>
<protein>
    <submittedName>
        <fullName evidence="1">Type IV toxin-antitoxin system AbiEi family antitoxin domain-containing protein</fullName>
    </submittedName>
</protein>
<proteinExistence type="predicted"/>
<dbReference type="EMBL" id="SLUM01000002">
    <property type="protein sequence ID" value="TCL61372.1"/>
    <property type="molecule type" value="Genomic_DNA"/>
</dbReference>
<gene>
    <name evidence="2" type="ORF">EDD77_102111</name>
    <name evidence="1" type="ORF">QUW08_11625</name>
</gene>
<reference evidence="1" key="3">
    <citation type="submission" date="2023-06" db="EMBL/GenBank/DDBJ databases">
        <authorList>
            <person name="Zeman M."/>
            <person name="Kubasova T."/>
            <person name="Jahodarova E."/>
            <person name="Nykrynova M."/>
            <person name="Rychlik I."/>
        </authorList>
    </citation>
    <scope>NUCLEOTIDE SEQUENCE</scope>
    <source>
        <strain evidence="1">ET340</strain>
    </source>
</reference>
<comment type="caution">
    <text evidence="2">The sequence shown here is derived from an EMBL/GenBank/DDBJ whole genome shotgun (WGS) entry which is preliminary data.</text>
</comment>
<accession>A0A4R1R7R6</accession>
<dbReference type="RefSeq" id="WP_058966244.1">
    <property type="nucleotide sequence ID" value="NZ_CABKVM010000019.1"/>
</dbReference>
<keyword evidence="4" id="KW-1185">Reference proteome</keyword>
<dbReference type="OrthoDB" id="9801429at2"/>
<dbReference type="Proteomes" id="UP000295184">
    <property type="component" value="Unassembled WGS sequence"/>
</dbReference>
<reference evidence="2 3" key="1">
    <citation type="submission" date="2019-03" db="EMBL/GenBank/DDBJ databases">
        <title>Genomic Encyclopedia of Type Strains, Phase IV (KMG-IV): sequencing the most valuable type-strain genomes for metagenomic binning, comparative biology and taxonomic classification.</title>
        <authorList>
            <person name="Goeker M."/>
        </authorList>
    </citation>
    <scope>NUCLEOTIDE SEQUENCE [LARGE SCALE GENOMIC DNA]</scope>
    <source>
        <strain evidence="2 3">DSM 100451</strain>
    </source>
</reference>
<evidence type="ECO:0000313" key="1">
    <source>
        <dbReference type="EMBL" id="MDM8201933.1"/>
    </source>
</evidence>